<dbReference type="Proteomes" id="UP000309992">
    <property type="component" value="Unassembled WGS sequence"/>
</dbReference>
<dbReference type="Pfam" id="PF17940">
    <property type="entry name" value="TetR_C_31"/>
    <property type="match status" value="1"/>
</dbReference>
<dbReference type="Gene3D" id="1.10.357.10">
    <property type="entry name" value="Tetracycline Repressor, domain 2"/>
    <property type="match status" value="1"/>
</dbReference>
<evidence type="ECO:0000313" key="2">
    <source>
        <dbReference type="EMBL" id="TKG59625.1"/>
    </source>
</evidence>
<dbReference type="EMBL" id="SWMS01000044">
    <property type="protein sequence ID" value="TKG59625.1"/>
    <property type="molecule type" value="Genomic_DNA"/>
</dbReference>
<accession>A0ABY2RT98</accession>
<organism evidence="2 3">
    <name type="scientific">Prauserella endophytica</name>
    <dbReference type="NCBI Taxonomy" id="1592324"/>
    <lineage>
        <taxon>Bacteria</taxon>
        <taxon>Bacillati</taxon>
        <taxon>Actinomycetota</taxon>
        <taxon>Actinomycetes</taxon>
        <taxon>Pseudonocardiales</taxon>
        <taxon>Pseudonocardiaceae</taxon>
        <taxon>Prauserella</taxon>
        <taxon>Prauserella coralliicola group</taxon>
    </lineage>
</organism>
<dbReference type="RefSeq" id="WP_137097318.1">
    <property type="nucleotide sequence ID" value="NZ_SWMS01000044.1"/>
</dbReference>
<protein>
    <submittedName>
        <fullName evidence="2">TetR/AcrR family transcriptional regulator</fullName>
    </submittedName>
</protein>
<name>A0ABY2RT98_9PSEU</name>
<evidence type="ECO:0000313" key="3">
    <source>
        <dbReference type="Proteomes" id="UP000309992"/>
    </source>
</evidence>
<comment type="caution">
    <text evidence="2">The sequence shown here is derived from an EMBL/GenBank/DDBJ whole genome shotgun (WGS) entry which is preliminary data.</text>
</comment>
<reference evidence="2 3" key="1">
    <citation type="journal article" date="2015" name="Antonie Van Leeuwenhoek">
        <title>Prauserella endophytica sp. nov., an endophytic actinobacterium isolated from Tamarix taklamakanensis.</title>
        <authorList>
            <person name="Liu J.M."/>
            <person name="Habden X."/>
            <person name="Guo L."/>
            <person name="Tuo L."/>
            <person name="Jiang Z.K."/>
            <person name="Liu S.W."/>
            <person name="Liu X.F."/>
            <person name="Chen L."/>
            <person name="Li R.F."/>
            <person name="Zhang Y.Q."/>
            <person name="Sun C.H."/>
        </authorList>
    </citation>
    <scope>NUCLEOTIDE SEQUENCE [LARGE SCALE GENOMIC DNA]</scope>
    <source>
        <strain evidence="2 3">CGMCC 4.7182</strain>
    </source>
</reference>
<dbReference type="InterPro" id="IPR036271">
    <property type="entry name" value="Tet_transcr_reg_TetR-rel_C_sf"/>
</dbReference>
<gene>
    <name evidence="2" type="ORF">FCN18_36705</name>
</gene>
<dbReference type="SUPFAM" id="SSF46689">
    <property type="entry name" value="Homeodomain-like"/>
    <property type="match status" value="1"/>
</dbReference>
<evidence type="ECO:0000259" key="1">
    <source>
        <dbReference type="Pfam" id="PF17940"/>
    </source>
</evidence>
<dbReference type="InterPro" id="IPR041583">
    <property type="entry name" value="TetR_C_31"/>
</dbReference>
<dbReference type="SUPFAM" id="SSF48498">
    <property type="entry name" value="Tetracyclin repressor-like, C-terminal domain"/>
    <property type="match status" value="1"/>
</dbReference>
<sequence length="185" mass="19793">MDSPRLARIGDAAIGLIAREGLRGLTHRGVDREAELPPGSTSYYARTRLALLELAIARMVELDDGHLARPVEGPDDAAEAIAAFLHHSVTDGRTRTLARYELALEATRRPELRAAYDRGGRQLREHAATVLTKLGAVEPEAHVRTLVGWCEGIAFDALAGAGGEPSREELAAGARSLLCTVLGGR</sequence>
<dbReference type="InterPro" id="IPR009057">
    <property type="entry name" value="Homeodomain-like_sf"/>
</dbReference>
<proteinExistence type="predicted"/>
<keyword evidence="3" id="KW-1185">Reference proteome</keyword>
<feature type="domain" description="Tetracyclin repressor-like C-terminal group 31" evidence="1">
    <location>
        <begin position="73"/>
        <end position="180"/>
    </location>
</feature>